<organism evidence="2 3">
    <name type="scientific">Tanacetum coccineum</name>
    <dbReference type="NCBI Taxonomy" id="301880"/>
    <lineage>
        <taxon>Eukaryota</taxon>
        <taxon>Viridiplantae</taxon>
        <taxon>Streptophyta</taxon>
        <taxon>Embryophyta</taxon>
        <taxon>Tracheophyta</taxon>
        <taxon>Spermatophyta</taxon>
        <taxon>Magnoliopsida</taxon>
        <taxon>eudicotyledons</taxon>
        <taxon>Gunneridae</taxon>
        <taxon>Pentapetalae</taxon>
        <taxon>asterids</taxon>
        <taxon>campanulids</taxon>
        <taxon>Asterales</taxon>
        <taxon>Asteraceae</taxon>
        <taxon>Asteroideae</taxon>
        <taxon>Anthemideae</taxon>
        <taxon>Anthemidinae</taxon>
        <taxon>Tanacetum</taxon>
    </lineage>
</organism>
<protein>
    <submittedName>
        <fullName evidence="2">Uncharacterized protein</fullName>
    </submittedName>
</protein>
<sequence>MASESTSSQQSSHLSPSSKVNFKYEDGIIAFNNAETVRAGLATLGLCDKDKPSFSSTVLVNSSPLKIKYFTLTWRIFIQYIVKCLGGMQRSHDQLNLNQQTITYSLIWGLEIDIGAIIVYDLVHKLQNEKKNKEANICYTRFLSLIFEKLPGENYINDAITFVQPHTISTASFQKPLASEVALTSHMLKVAKLFQEPGQSLILSSEKVNVDDGIDKVILPKKQVAETQHAEETVATADATQSLEASESAEDQVLDQNVQEEVQESGSESIGDVTFDQIMDEIDQCSRKT</sequence>
<gene>
    <name evidence="2" type="ORF">Tco_1069455</name>
</gene>
<evidence type="ECO:0000313" key="3">
    <source>
        <dbReference type="Proteomes" id="UP001151760"/>
    </source>
</evidence>
<reference evidence="2" key="1">
    <citation type="journal article" date="2022" name="Int. J. Mol. Sci.">
        <title>Draft Genome of Tanacetum Coccineum: Genomic Comparison of Closely Related Tanacetum-Family Plants.</title>
        <authorList>
            <person name="Yamashiro T."/>
            <person name="Shiraishi A."/>
            <person name="Nakayama K."/>
            <person name="Satake H."/>
        </authorList>
    </citation>
    <scope>NUCLEOTIDE SEQUENCE</scope>
</reference>
<evidence type="ECO:0000313" key="2">
    <source>
        <dbReference type="EMBL" id="GJT87738.1"/>
    </source>
</evidence>
<dbReference type="Proteomes" id="UP001151760">
    <property type="component" value="Unassembled WGS sequence"/>
</dbReference>
<name>A0ABQ5HIL2_9ASTR</name>
<keyword evidence="3" id="KW-1185">Reference proteome</keyword>
<feature type="region of interest" description="Disordered" evidence="1">
    <location>
        <begin position="239"/>
        <end position="276"/>
    </location>
</feature>
<comment type="caution">
    <text evidence="2">The sequence shown here is derived from an EMBL/GenBank/DDBJ whole genome shotgun (WGS) entry which is preliminary data.</text>
</comment>
<dbReference type="EMBL" id="BQNB010019664">
    <property type="protein sequence ID" value="GJT87738.1"/>
    <property type="molecule type" value="Genomic_DNA"/>
</dbReference>
<proteinExistence type="predicted"/>
<evidence type="ECO:0000256" key="1">
    <source>
        <dbReference type="SAM" id="MobiDB-lite"/>
    </source>
</evidence>
<accession>A0ABQ5HIL2</accession>
<reference evidence="2" key="2">
    <citation type="submission" date="2022-01" db="EMBL/GenBank/DDBJ databases">
        <authorList>
            <person name="Yamashiro T."/>
            <person name="Shiraishi A."/>
            <person name="Satake H."/>
            <person name="Nakayama K."/>
        </authorList>
    </citation>
    <scope>NUCLEOTIDE SEQUENCE</scope>
</reference>